<dbReference type="InterPro" id="IPR006439">
    <property type="entry name" value="HAD-SF_hydro_IA"/>
</dbReference>
<dbReference type="Gene3D" id="1.10.150.240">
    <property type="entry name" value="Putative phosphatase, domain 2"/>
    <property type="match status" value="1"/>
</dbReference>
<dbReference type="CDD" id="cd02603">
    <property type="entry name" value="HAD_sEH-N_like"/>
    <property type="match status" value="1"/>
</dbReference>
<dbReference type="KEGG" id="lgo:JCM16774_0246"/>
<dbReference type="RefSeq" id="WP_036055987.1">
    <property type="nucleotide sequence ID" value="NZ_AP019822.1"/>
</dbReference>
<accession>A0A510J7V6</accession>
<dbReference type="SFLD" id="SFLDG01129">
    <property type="entry name" value="C1.5:_HAD__Beta-PGM__Phosphata"/>
    <property type="match status" value="1"/>
</dbReference>
<dbReference type="PANTHER" id="PTHR43611:SF3">
    <property type="entry name" value="FLAVIN MONONUCLEOTIDE HYDROLASE 1, CHLOROPLATIC"/>
    <property type="match status" value="1"/>
</dbReference>
<sequence length="192" mass="22865">MSIKNIIFDLGNVLINFNPKEYTNNEKLLKEVFASPEWLMLDRGTLTYEEAKEIFKERVPEKAEKINELFDSNFFELLTPIKENTELLSQLKEKYDLYILSNFHKGAFEEIYEKYDFFKCFKGKVVSCYYHLLKPEKEIYEEILNKYSLKPEETVFIDDMKVNIDAAEKLGIKGIHLPDYTKLKEKLEEFLK</sequence>
<reference evidence="1 2" key="1">
    <citation type="submission" date="2019-07" db="EMBL/GenBank/DDBJ databases">
        <title>Complete Genome Sequence of Leptotrichia goodfellowii Strain JCM 16774.</title>
        <authorList>
            <person name="Watanabe S."/>
            <person name="Cui L."/>
        </authorList>
    </citation>
    <scope>NUCLEOTIDE SEQUENCE [LARGE SCALE GENOMIC DNA]</scope>
    <source>
        <strain evidence="1 2">JCM16774</strain>
    </source>
</reference>
<dbReference type="InterPro" id="IPR041492">
    <property type="entry name" value="HAD_2"/>
</dbReference>
<dbReference type="SFLD" id="SFLDS00003">
    <property type="entry name" value="Haloacid_Dehalogenase"/>
    <property type="match status" value="1"/>
</dbReference>
<dbReference type="EMBL" id="AP019822">
    <property type="protein sequence ID" value="BBM35339.1"/>
    <property type="molecule type" value="Genomic_DNA"/>
</dbReference>
<dbReference type="STRING" id="714315.GCA_000516535_00260"/>
<gene>
    <name evidence="1" type="ORF">JCM16774_0246</name>
</gene>
<evidence type="ECO:0000313" key="1">
    <source>
        <dbReference type="EMBL" id="BBM35339.1"/>
    </source>
</evidence>
<protein>
    <submittedName>
        <fullName evidence="1">HAD hydrolase, family IA, variant 3</fullName>
    </submittedName>
</protein>
<dbReference type="InterPro" id="IPR023214">
    <property type="entry name" value="HAD_sf"/>
</dbReference>
<dbReference type="PANTHER" id="PTHR43611">
    <property type="entry name" value="ALPHA-D-GLUCOSE 1-PHOSPHATE PHOSPHATASE"/>
    <property type="match status" value="1"/>
</dbReference>
<keyword evidence="1" id="KW-0378">Hydrolase</keyword>
<dbReference type="AlphaFoldDB" id="A0A510J7V6"/>
<dbReference type="InterPro" id="IPR036412">
    <property type="entry name" value="HAD-like_sf"/>
</dbReference>
<dbReference type="OrthoDB" id="9797415at2"/>
<dbReference type="Gene3D" id="3.40.50.1000">
    <property type="entry name" value="HAD superfamily/HAD-like"/>
    <property type="match status" value="1"/>
</dbReference>
<dbReference type="Proteomes" id="UP000321606">
    <property type="component" value="Chromosome"/>
</dbReference>
<organism evidence="1 2">
    <name type="scientific">Pseudoleptotrichia goodfellowii</name>
    <dbReference type="NCBI Taxonomy" id="157692"/>
    <lineage>
        <taxon>Bacteria</taxon>
        <taxon>Fusobacteriati</taxon>
        <taxon>Fusobacteriota</taxon>
        <taxon>Fusobacteriia</taxon>
        <taxon>Fusobacteriales</taxon>
        <taxon>Leptotrichiaceae</taxon>
        <taxon>Pseudoleptotrichia</taxon>
    </lineage>
</organism>
<evidence type="ECO:0000313" key="2">
    <source>
        <dbReference type="Proteomes" id="UP000321606"/>
    </source>
</evidence>
<name>A0A510J7V6_9FUSO</name>
<dbReference type="InterPro" id="IPR023198">
    <property type="entry name" value="PGP-like_dom2"/>
</dbReference>
<dbReference type="GO" id="GO:0016787">
    <property type="term" value="F:hydrolase activity"/>
    <property type="evidence" value="ECO:0007669"/>
    <property type="project" value="UniProtKB-KW"/>
</dbReference>
<dbReference type="SUPFAM" id="SSF56784">
    <property type="entry name" value="HAD-like"/>
    <property type="match status" value="1"/>
</dbReference>
<proteinExistence type="predicted"/>
<dbReference type="PRINTS" id="PR00413">
    <property type="entry name" value="HADHALOGNASE"/>
</dbReference>
<dbReference type="Pfam" id="PF13419">
    <property type="entry name" value="HAD_2"/>
    <property type="match status" value="1"/>
</dbReference>
<dbReference type="NCBIfam" id="TIGR01509">
    <property type="entry name" value="HAD-SF-IA-v3"/>
    <property type="match status" value="1"/>
</dbReference>